<evidence type="ECO:0000259" key="2">
    <source>
        <dbReference type="Pfam" id="PF22725"/>
    </source>
</evidence>
<dbReference type="InterPro" id="IPR051450">
    <property type="entry name" value="Gfo/Idh/MocA_Oxidoreductases"/>
</dbReference>
<evidence type="ECO:0000313" key="3">
    <source>
        <dbReference type="EMBL" id="ORA26997.1"/>
    </source>
</evidence>
<dbReference type="InterPro" id="IPR055170">
    <property type="entry name" value="GFO_IDH_MocA-like_dom"/>
</dbReference>
<dbReference type="Gene3D" id="3.40.50.720">
    <property type="entry name" value="NAD(P)-binding Rossmann-like Domain"/>
    <property type="match status" value="1"/>
</dbReference>
<accession>A0A1X0AAA2</accession>
<dbReference type="PANTHER" id="PTHR43377">
    <property type="entry name" value="BILIVERDIN REDUCTASE A"/>
    <property type="match status" value="1"/>
</dbReference>
<dbReference type="Pfam" id="PF22725">
    <property type="entry name" value="GFO_IDH_MocA_C3"/>
    <property type="match status" value="1"/>
</dbReference>
<dbReference type="AlphaFoldDB" id="A0A1X0AAA2"/>
<comment type="caution">
    <text evidence="3">The sequence shown here is derived from an EMBL/GenBank/DDBJ whole genome shotgun (WGS) entry which is preliminary data.</text>
</comment>
<evidence type="ECO:0000259" key="1">
    <source>
        <dbReference type="Pfam" id="PF01408"/>
    </source>
</evidence>
<proteinExistence type="predicted"/>
<dbReference type="SUPFAM" id="SSF51735">
    <property type="entry name" value="NAD(P)-binding Rossmann-fold domains"/>
    <property type="match status" value="1"/>
</dbReference>
<dbReference type="Proteomes" id="UP000192448">
    <property type="component" value="Unassembled WGS sequence"/>
</dbReference>
<sequence>MYKSRSQVDNCVRVGVIGYGYWGSKHARVLAGIPGVELMVIESEQDKRCDAATAFPAVHRAACLGEVTDMLDAVVIATPPWSHSSIALQALEAGLHTLVEKPMATSVEDAEALSDAADARGLTLMVGHTFEYHAAVWKIRQIITSGALGRILYVDTARLQSGPGPRKDCNVIWDLAPHDISIASYLLDEFPEAVVARAEYTVGDIQPDVAYLRMEFPHTAAPAFAHVSWLSPVKVRRITVVGDQKMLVYNDLSNDEPINIYDVDVDIADLDGAPLHLLPKIRTDTVASVEVQWKEPLLVQDSHFIDCVRTGRPPESSGERGIGVVRVLVATDDAVAVGTPDAIRPPSVGWIPPTVVDTQAAS</sequence>
<dbReference type="GO" id="GO:0000166">
    <property type="term" value="F:nucleotide binding"/>
    <property type="evidence" value="ECO:0007669"/>
    <property type="project" value="InterPro"/>
</dbReference>
<dbReference type="PANTHER" id="PTHR43377:SF6">
    <property type="entry name" value="GFO_IDH_MOCA-LIKE OXIDOREDUCTASE N-TERMINAL DOMAIN-CONTAINING PROTEIN"/>
    <property type="match status" value="1"/>
</dbReference>
<evidence type="ECO:0008006" key="5">
    <source>
        <dbReference type="Google" id="ProtNLM"/>
    </source>
</evidence>
<dbReference type="SUPFAM" id="SSF55347">
    <property type="entry name" value="Glyceraldehyde-3-phosphate dehydrogenase-like, C-terminal domain"/>
    <property type="match status" value="1"/>
</dbReference>
<feature type="domain" description="Gfo/Idh/MocA-like oxidoreductase N-terminal" evidence="1">
    <location>
        <begin position="12"/>
        <end position="128"/>
    </location>
</feature>
<dbReference type="InterPro" id="IPR000683">
    <property type="entry name" value="Gfo/Idh/MocA-like_OxRdtase_N"/>
</dbReference>
<dbReference type="STRING" id="1927124.BST13_31135"/>
<dbReference type="InterPro" id="IPR036291">
    <property type="entry name" value="NAD(P)-bd_dom_sf"/>
</dbReference>
<dbReference type="Pfam" id="PF01408">
    <property type="entry name" value="GFO_IDH_MocA"/>
    <property type="match status" value="1"/>
</dbReference>
<dbReference type="Gene3D" id="3.30.360.10">
    <property type="entry name" value="Dihydrodipicolinate Reductase, domain 2"/>
    <property type="match status" value="1"/>
</dbReference>
<organism evidence="3 4">
    <name type="scientific">Mycobacterium aquaticum</name>
    <dbReference type="NCBI Taxonomy" id="1927124"/>
    <lineage>
        <taxon>Bacteria</taxon>
        <taxon>Bacillati</taxon>
        <taxon>Actinomycetota</taxon>
        <taxon>Actinomycetes</taxon>
        <taxon>Mycobacteriales</taxon>
        <taxon>Mycobacteriaceae</taxon>
        <taxon>Mycobacterium</taxon>
    </lineage>
</organism>
<gene>
    <name evidence="3" type="ORF">BST13_31135</name>
</gene>
<dbReference type="EMBL" id="MVHF01000047">
    <property type="protein sequence ID" value="ORA26997.1"/>
    <property type="molecule type" value="Genomic_DNA"/>
</dbReference>
<feature type="domain" description="GFO/IDH/MocA-like oxidoreductase" evidence="2">
    <location>
        <begin position="138"/>
        <end position="247"/>
    </location>
</feature>
<keyword evidence="4" id="KW-1185">Reference proteome</keyword>
<name>A0A1X0AAA2_9MYCO</name>
<reference evidence="3 4" key="1">
    <citation type="submission" date="2017-02" db="EMBL/GenBank/DDBJ databases">
        <title>The new phylogeny of genus Mycobacterium.</title>
        <authorList>
            <person name="Tortoli E."/>
            <person name="Trovato A."/>
            <person name="Cirillo D.M."/>
        </authorList>
    </citation>
    <scope>NUCLEOTIDE SEQUENCE [LARGE SCALE GENOMIC DNA]</scope>
    <source>
        <strain evidence="3 4">RW6</strain>
    </source>
</reference>
<protein>
    <recommendedName>
        <fullName evidence="5">Oxidoreductase</fullName>
    </recommendedName>
</protein>
<evidence type="ECO:0000313" key="4">
    <source>
        <dbReference type="Proteomes" id="UP000192448"/>
    </source>
</evidence>
<dbReference type="RefSeq" id="WP_211296226.1">
    <property type="nucleotide sequence ID" value="NZ_MVHF01000047.1"/>
</dbReference>